<feature type="transmembrane region" description="Helical" evidence="2">
    <location>
        <begin position="83"/>
        <end position="116"/>
    </location>
</feature>
<keyword evidence="2" id="KW-0812">Transmembrane</keyword>
<dbReference type="Proteomes" id="UP000510869">
    <property type="component" value="Chromosome"/>
</dbReference>
<feature type="region of interest" description="Disordered" evidence="1">
    <location>
        <begin position="127"/>
        <end position="190"/>
    </location>
</feature>
<dbReference type="AlphaFoldDB" id="A0A7D6GY05"/>
<feature type="compositionally biased region" description="Basic and acidic residues" evidence="1">
    <location>
        <begin position="148"/>
        <end position="190"/>
    </location>
</feature>
<evidence type="ECO:0000256" key="1">
    <source>
        <dbReference type="SAM" id="MobiDB-lite"/>
    </source>
</evidence>
<keyword evidence="2" id="KW-0472">Membrane</keyword>
<feature type="transmembrane region" description="Helical" evidence="2">
    <location>
        <begin position="12"/>
        <end position="37"/>
    </location>
</feature>
<dbReference type="RefSeq" id="WP_180839668.1">
    <property type="nucleotide sequence ID" value="NZ_CP059154.1"/>
</dbReference>
<protein>
    <submittedName>
        <fullName evidence="3">DUF5518 domain-containing protein</fullName>
    </submittedName>
</protein>
<dbReference type="OrthoDB" id="341846at2157"/>
<proteinExistence type="predicted"/>
<dbReference type="EMBL" id="CP059154">
    <property type="protein sequence ID" value="QLK24585.1"/>
    <property type="molecule type" value="Genomic_DNA"/>
</dbReference>
<dbReference type="KEGG" id="nay:HYG81_10650"/>
<sequence length="190" mass="19983">MVRGRTIVNAGIGAVIGVVLGFIPFSPVLGGVVAGFLEGPDERAGAVAGALSGAIAFVPLAGIGFLLFGFLSLGLAGGVPIEGVALFALVILGVGAFVLLYTVGLSLLGGYLGAYLAREYPAQHRRTRETVGFETGSTEPSRTADVTSRSDREFGRESDSMLEDRDSSGRADDRYVERERDRDRGSDQER</sequence>
<feature type="compositionally biased region" description="Polar residues" evidence="1">
    <location>
        <begin position="135"/>
        <end position="147"/>
    </location>
</feature>
<organism evidence="3 4">
    <name type="scientific">Natrinema zhouii</name>
    <dbReference type="NCBI Taxonomy" id="1710539"/>
    <lineage>
        <taxon>Archaea</taxon>
        <taxon>Methanobacteriati</taxon>
        <taxon>Methanobacteriota</taxon>
        <taxon>Stenosarchaea group</taxon>
        <taxon>Halobacteria</taxon>
        <taxon>Halobacteriales</taxon>
        <taxon>Natrialbaceae</taxon>
        <taxon>Natrinema</taxon>
    </lineage>
</organism>
<dbReference type="GeneID" id="56143669"/>
<accession>A0A7D6GY05</accession>
<name>A0A7D6GY05_9EURY</name>
<keyword evidence="4" id="KW-1185">Reference proteome</keyword>
<keyword evidence="2" id="KW-1133">Transmembrane helix</keyword>
<dbReference type="Pfam" id="PF17647">
    <property type="entry name" value="DUF5518"/>
    <property type="match status" value="1"/>
</dbReference>
<evidence type="ECO:0000256" key="2">
    <source>
        <dbReference type="SAM" id="Phobius"/>
    </source>
</evidence>
<evidence type="ECO:0000313" key="3">
    <source>
        <dbReference type="EMBL" id="QLK24585.1"/>
    </source>
</evidence>
<feature type="transmembrane region" description="Helical" evidence="2">
    <location>
        <begin position="44"/>
        <end position="71"/>
    </location>
</feature>
<evidence type="ECO:0000313" key="4">
    <source>
        <dbReference type="Proteomes" id="UP000510869"/>
    </source>
</evidence>
<dbReference type="InterPro" id="IPR040493">
    <property type="entry name" value="DUF5518"/>
</dbReference>
<gene>
    <name evidence="3" type="ORF">HYG81_10650</name>
</gene>
<reference evidence="3 4" key="1">
    <citation type="submission" date="2020-07" db="EMBL/GenBank/DDBJ databases">
        <title>Natrinema (YPL30) sp. nov. and Haloterrigena xxxxxx (YPL8) sp. nov., isolated from a salt mine.</title>
        <authorList>
            <person name="Cui H."/>
        </authorList>
    </citation>
    <scope>NUCLEOTIDE SEQUENCE [LARGE SCALE GENOMIC DNA]</scope>
    <source>
        <strain evidence="3 4">YPL13</strain>
    </source>
</reference>